<gene>
    <name evidence="3" type="ORF">DXH95_01635</name>
</gene>
<comment type="caution">
    <text evidence="3">The sequence shown here is derived from an EMBL/GenBank/DDBJ whole genome shotgun (WGS) entry which is preliminary data.</text>
</comment>
<sequence length="254" mass="27521">MIKTIASAITMMALFATPAAAEVKTMTEQGFSTLHAADVLAKPEDVWKRLLAPKDWWNPSHSWSGSTEGFYIDPQAGGCFCELFQEKDKDGKIVTKGSVEHMRVIFAQPAKVLRMRGSLGPLQAEAVTGTLTVAMEPLKSGAGTRVSFSYVVGGYMRFKTADIGPAVDAVLREQFDRMIKPLGKVVGNESGDAPDTDKKKEAKPDVEPPVKTETESLEKRTGLDEVVEAIEPEPKVGKPEAVEPDTGETAEQPE</sequence>
<name>A0A371BEY5_9SPHN</name>
<dbReference type="AlphaFoldDB" id="A0A371BEY5"/>
<feature type="compositionally biased region" description="Acidic residues" evidence="1">
    <location>
        <begin position="242"/>
        <end position="254"/>
    </location>
</feature>
<dbReference type="InterPro" id="IPR023393">
    <property type="entry name" value="START-like_dom_sf"/>
</dbReference>
<dbReference type="SUPFAM" id="SSF55961">
    <property type="entry name" value="Bet v1-like"/>
    <property type="match status" value="1"/>
</dbReference>
<protein>
    <recommendedName>
        <fullName evidence="5">Polyketide cyclase / dehydrase and lipid transport</fullName>
    </recommendedName>
</protein>
<dbReference type="Gene3D" id="3.30.530.20">
    <property type="match status" value="1"/>
</dbReference>
<evidence type="ECO:0000313" key="3">
    <source>
        <dbReference type="EMBL" id="RDV06165.1"/>
    </source>
</evidence>
<evidence type="ECO:0008006" key="5">
    <source>
        <dbReference type="Google" id="ProtNLM"/>
    </source>
</evidence>
<feature type="chain" id="PRO_5016645912" description="Polyketide cyclase / dehydrase and lipid transport" evidence="2">
    <location>
        <begin position="22"/>
        <end position="254"/>
    </location>
</feature>
<evidence type="ECO:0000256" key="2">
    <source>
        <dbReference type="SAM" id="SignalP"/>
    </source>
</evidence>
<proteinExistence type="predicted"/>
<keyword evidence="2" id="KW-0732">Signal</keyword>
<dbReference type="Proteomes" id="UP000263833">
    <property type="component" value="Unassembled WGS sequence"/>
</dbReference>
<accession>A0A371BEY5</accession>
<organism evidence="3 4">
    <name type="scientific">Sphingorhabdus pulchriflava</name>
    <dbReference type="NCBI Taxonomy" id="2292257"/>
    <lineage>
        <taxon>Bacteria</taxon>
        <taxon>Pseudomonadati</taxon>
        <taxon>Pseudomonadota</taxon>
        <taxon>Alphaproteobacteria</taxon>
        <taxon>Sphingomonadales</taxon>
        <taxon>Sphingomonadaceae</taxon>
        <taxon>Sphingorhabdus</taxon>
    </lineage>
</organism>
<reference evidence="4" key="1">
    <citation type="submission" date="2018-08" db="EMBL/GenBank/DDBJ databases">
        <authorList>
            <person name="Kim S.-J."/>
            <person name="Jung G.-Y."/>
        </authorList>
    </citation>
    <scope>NUCLEOTIDE SEQUENCE [LARGE SCALE GENOMIC DNA]</scope>
    <source>
        <strain evidence="4">GY_G</strain>
    </source>
</reference>
<feature type="region of interest" description="Disordered" evidence="1">
    <location>
        <begin position="183"/>
        <end position="254"/>
    </location>
</feature>
<dbReference type="RefSeq" id="WP_115547725.1">
    <property type="nucleotide sequence ID" value="NZ_QRGP01000001.1"/>
</dbReference>
<feature type="compositionally biased region" description="Basic and acidic residues" evidence="1">
    <location>
        <begin position="232"/>
        <end position="241"/>
    </location>
</feature>
<keyword evidence="4" id="KW-1185">Reference proteome</keyword>
<dbReference type="EMBL" id="QRGP01000001">
    <property type="protein sequence ID" value="RDV06165.1"/>
    <property type="molecule type" value="Genomic_DNA"/>
</dbReference>
<dbReference type="OrthoDB" id="5735475at2"/>
<feature type="compositionally biased region" description="Basic and acidic residues" evidence="1">
    <location>
        <begin position="195"/>
        <end position="223"/>
    </location>
</feature>
<evidence type="ECO:0000256" key="1">
    <source>
        <dbReference type="SAM" id="MobiDB-lite"/>
    </source>
</evidence>
<evidence type="ECO:0000313" key="4">
    <source>
        <dbReference type="Proteomes" id="UP000263833"/>
    </source>
</evidence>
<feature type="signal peptide" evidence="2">
    <location>
        <begin position="1"/>
        <end position="21"/>
    </location>
</feature>